<feature type="domain" description="Peptidase M16 middle/third" evidence="8">
    <location>
        <begin position="303"/>
        <end position="389"/>
    </location>
</feature>
<reference evidence="10" key="1">
    <citation type="journal article" date="2016" name="Nat. Commun.">
        <title>Genome analysis of three Pneumocystis species reveals adaptation mechanisms to life exclusively in mammalian hosts.</title>
        <authorList>
            <person name="Ma L."/>
            <person name="Chen Z."/>
            <person name="Huang D.W."/>
            <person name="Kutty G."/>
            <person name="Ishihara M."/>
            <person name="Wang H."/>
            <person name="Abouelleil A."/>
            <person name="Bishop L."/>
            <person name="Davey E."/>
            <person name="Deng R."/>
            <person name="Deng X."/>
            <person name="Fan L."/>
            <person name="Fantoni G."/>
            <person name="Fitzgerald M."/>
            <person name="Gogineni E."/>
            <person name="Goldberg J.M."/>
            <person name="Handley G."/>
            <person name="Hu X."/>
            <person name="Huber C."/>
            <person name="Jiao X."/>
            <person name="Jones K."/>
            <person name="Levin J.Z."/>
            <person name="Liu Y."/>
            <person name="Macdonald P."/>
            <person name="Melnikov A."/>
            <person name="Raley C."/>
            <person name="Sassi M."/>
            <person name="Sherman B.T."/>
            <person name="Song X."/>
            <person name="Sykes S."/>
            <person name="Tran B."/>
            <person name="Walsh L."/>
            <person name="Xia Y."/>
            <person name="Yang J."/>
            <person name="Young S."/>
            <person name="Zeng Q."/>
            <person name="Zheng X."/>
            <person name="Stephens R."/>
            <person name="Nusbaum C."/>
            <person name="Birren B.W."/>
            <person name="Azadi P."/>
            <person name="Lempicki R.A."/>
            <person name="Cuomo C.A."/>
            <person name="Kovacs J.A."/>
        </authorList>
    </citation>
    <scope>NUCLEOTIDE SEQUENCE [LARGE SCALE GENOMIC DNA]</scope>
    <source>
        <strain evidence="10">B80</strain>
    </source>
</reference>
<evidence type="ECO:0000256" key="4">
    <source>
        <dbReference type="ARBA" id="ARBA00022801"/>
    </source>
</evidence>
<keyword evidence="4" id="KW-0378">Hydrolase</keyword>
<dbReference type="EMBL" id="LFVZ01000008">
    <property type="protein sequence ID" value="KTW28189.1"/>
    <property type="molecule type" value="Genomic_DNA"/>
</dbReference>
<accession>A0A0W4ZII0</accession>
<dbReference type="InterPro" id="IPR011765">
    <property type="entry name" value="Pept_M16_N"/>
</dbReference>
<evidence type="ECO:0008006" key="11">
    <source>
        <dbReference type="Google" id="ProtNLM"/>
    </source>
</evidence>
<evidence type="ECO:0000256" key="3">
    <source>
        <dbReference type="ARBA" id="ARBA00022723"/>
    </source>
</evidence>
<comment type="similarity">
    <text evidence="1">Belongs to the peptidase M16 family.</text>
</comment>
<evidence type="ECO:0000259" key="8">
    <source>
        <dbReference type="Pfam" id="PF16187"/>
    </source>
</evidence>
<name>A0A0W4ZII0_PNEC8</name>
<dbReference type="AlphaFoldDB" id="A0A0W4ZII0"/>
<sequence>MWSYFIFLLFLQEESYKIQYNLSDYFLYPRSEVNLKVLSDVDKPEIDLSLHQIIDQLSAASMDVGIGYYSDPNKSIYLSISWKISLAHFCEHMLFMGSSKYPEEAGFSFYIRENSSKYNAYAHWINFPTSLFHLFSRDSVDRELRAIQLEFELYKQSNLWRLQRIEKTLSSKDFPYYKFGVGIFQTLITDPKNNVKEFYKTYSTNLMKLVVYFSEIPNKDIQKSIQYWYKLNLGIIRIKLTFPVETQNKASDFLHRHLLAQEWLVSFSAYVENMGLAEYQVIVAIFQYLKLLKAIQRTSLNYSNLLNFGLIKEYSSVDIKSLLNSLRPDEYLLSISSSSQPGNWNLKKCWYESEYKVESLPEHLCSNNLTANNMFKLSAMNKYISKKCSSHILNIPVNYFITGIWKMIDILLLKHVYFYFSKCINENNTSDITYVILVQNIPILLYKKHYIYINMLARNISEIKYYSETTRNQVSIFPDKLGFQLLVLGYSDKLFVLYQGVLDAILKFVPTSFMFNLTLQPSLLSSFHEVRFSQIFVEALAVGVLPKNALLIIKKSLKPITLYNSHPLPDFIHEHLFLKKRMSFSNINHDNAQSCIIYITITSAGDPFYLELAAIIDAITDEEFEVYVNSITHKFFYMPENIFSDANLYWDSIFTGLYHFDFASTALDVLKNLTKDDLKLFSTDISILIHLSKPKLSNFEEFIRKLLVKKYSDTDISIIELKRKALENYNSINIWDPVIFKSSLRLSSASVPSLPLEAYKKP</sequence>
<organism evidence="9 10">
    <name type="scientific">Pneumocystis carinii (strain B80)</name>
    <name type="common">Rat pneumocystis pneumonia agent</name>
    <name type="synonym">Pneumocystis carinii f. sp. carinii</name>
    <dbReference type="NCBI Taxonomy" id="1408658"/>
    <lineage>
        <taxon>Eukaryota</taxon>
        <taxon>Fungi</taxon>
        <taxon>Dikarya</taxon>
        <taxon>Ascomycota</taxon>
        <taxon>Taphrinomycotina</taxon>
        <taxon>Pneumocystomycetes</taxon>
        <taxon>Pneumocystaceae</taxon>
        <taxon>Pneumocystis</taxon>
    </lineage>
</organism>
<evidence type="ECO:0000259" key="7">
    <source>
        <dbReference type="Pfam" id="PF00675"/>
    </source>
</evidence>
<dbReference type="GO" id="GO:0046872">
    <property type="term" value="F:metal ion binding"/>
    <property type="evidence" value="ECO:0007669"/>
    <property type="project" value="UniProtKB-KW"/>
</dbReference>
<feature type="domain" description="Peptidase M16 N-terminal" evidence="7">
    <location>
        <begin position="86"/>
        <end position="122"/>
    </location>
</feature>
<dbReference type="Proteomes" id="UP000054454">
    <property type="component" value="Unassembled WGS sequence"/>
</dbReference>
<keyword evidence="2" id="KW-0645">Protease</keyword>
<evidence type="ECO:0000313" key="10">
    <source>
        <dbReference type="Proteomes" id="UP000054454"/>
    </source>
</evidence>
<gene>
    <name evidence="9" type="ORF">T552_04141</name>
</gene>
<protein>
    <recommendedName>
        <fullName evidence="11">Peptidase M16 N-terminal domain-containing protein</fullName>
    </recommendedName>
</protein>
<dbReference type="RefSeq" id="XP_018225898.1">
    <property type="nucleotide sequence ID" value="XM_018372192.1"/>
</dbReference>
<comment type="caution">
    <text evidence="9">The sequence shown here is derived from an EMBL/GenBank/DDBJ whole genome shotgun (WGS) entry which is preliminary data.</text>
</comment>
<keyword evidence="6" id="KW-0482">Metalloprotease</keyword>
<proteinExistence type="inferred from homology"/>
<dbReference type="InterPro" id="IPR011249">
    <property type="entry name" value="Metalloenz_LuxS/M16"/>
</dbReference>
<dbReference type="GeneID" id="28938395"/>
<evidence type="ECO:0000313" key="9">
    <source>
        <dbReference type="EMBL" id="KTW28189.1"/>
    </source>
</evidence>
<dbReference type="PANTHER" id="PTHR43690:SF18">
    <property type="entry name" value="INSULIN-DEGRADING ENZYME-RELATED"/>
    <property type="match status" value="1"/>
</dbReference>
<dbReference type="Gene3D" id="3.30.830.10">
    <property type="entry name" value="Metalloenzyme, LuxS/M16 peptidase-like"/>
    <property type="match status" value="4"/>
</dbReference>
<evidence type="ECO:0000256" key="1">
    <source>
        <dbReference type="ARBA" id="ARBA00007261"/>
    </source>
</evidence>
<keyword evidence="5" id="KW-0862">Zinc</keyword>
<dbReference type="GO" id="GO:0006508">
    <property type="term" value="P:proteolysis"/>
    <property type="evidence" value="ECO:0007669"/>
    <property type="project" value="UniProtKB-KW"/>
</dbReference>
<dbReference type="Pfam" id="PF00675">
    <property type="entry name" value="Peptidase_M16"/>
    <property type="match status" value="1"/>
</dbReference>
<evidence type="ECO:0000256" key="2">
    <source>
        <dbReference type="ARBA" id="ARBA00022670"/>
    </source>
</evidence>
<dbReference type="OrthoDB" id="952271at2759"/>
<dbReference type="InterPro" id="IPR032632">
    <property type="entry name" value="Peptidase_M16_M"/>
</dbReference>
<keyword evidence="10" id="KW-1185">Reference proteome</keyword>
<evidence type="ECO:0000256" key="5">
    <source>
        <dbReference type="ARBA" id="ARBA00022833"/>
    </source>
</evidence>
<dbReference type="InterPro" id="IPR050626">
    <property type="entry name" value="Peptidase_M16"/>
</dbReference>
<keyword evidence="3" id="KW-0479">Metal-binding</keyword>
<dbReference type="SUPFAM" id="SSF63411">
    <property type="entry name" value="LuxS/MPP-like metallohydrolase"/>
    <property type="match status" value="3"/>
</dbReference>
<dbReference type="PANTHER" id="PTHR43690">
    <property type="entry name" value="NARDILYSIN"/>
    <property type="match status" value="1"/>
</dbReference>
<dbReference type="GO" id="GO:0008237">
    <property type="term" value="F:metallopeptidase activity"/>
    <property type="evidence" value="ECO:0007669"/>
    <property type="project" value="UniProtKB-KW"/>
</dbReference>
<dbReference type="VEuPathDB" id="FungiDB:T552_04141"/>
<dbReference type="Pfam" id="PF16187">
    <property type="entry name" value="Peptidase_M16_M"/>
    <property type="match status" value="1"/>
</dbReference>
<evidence type="ECO:0000256" key="6">
    <source>
        <dbReference type="ARBA" id="ARBA00023049"/>
    </source>
</evidence>